<evidence type="ECO:0000256" key="8">
    <source>
        <dbReference type="ARBA" id="ARBA00023002"/>
    </source>
</evidence>
<evidence type="ECO:0000256" key="11">
    <source>
        <dbReference type="ARBA" id="ARBA00047365"/>
    </source>
</evidence>
<evidence type="ECO:0000313" key="13">
    <source>
        <dbReference type="EMBL" id="XBX74936.1"/>
    </source>
</evidence>
<dbReference type="InterPro" id="IPR013785">
    <property type="entry name" value="Aldolase_TIM"/>
</dbReference>
<reference evidence="13" key="1">
    <citation type="journal article" date="2013" name="Extremophiles">
        <title>Proteinivorax tanatarense gen. nov., sp. nov., an anaerobic, haloalkaliphilic, proteolytic bacterium isolated from a decaying algal bloom, and proposal of Proteinivoraceae fam. nov.</title>
        <authorList>
            <person name="Kevbrin V."/>
            <person name="Boltyanskaya Y."/>
            <person name="Zhilina T."/>
            <person name="Kolganova T."/>
            <person name="Lavrentjeva E."/>
            <person name="Kuznetsov B."/>
        </authorList>
    </citation>
    <scope>NUCLEOTIDE SEQUENCE</scope>
    <source>
        <strain evidence="13">Z-910T</strain>
    </source>
</reference>
<dbReference type="PROSITE" id="PS51257">
    <property type="entry name" value="PROKAR_LIPOPROTEIN"/>
    <property type="match status" value="1"/>
</dbReference>
<dbReference type="PIRSF" id="PIRSF000368">
    <property type="entry name" value="NrdG"/>
    <property type="match status" value="1"/>
</dbReference>
<dbReference type="InterPro" id="IPR058240">
    <property type="entry name" value="rSAM_sf"/>
</dbReference>
<evidence type="ECO:0000256" key="6">
    <source>
        <dbReference type="ARBA" id="ARBA00022691"/>
    </source>
</evidence>
<dbReference type="InterPro" id="IPR007197">
    <property type="entry name" value="rSAM"/>
</dbReference>
<dbReference type="SUPFAM" id="SSF102114">
    <property type="entry name" value="Radical SAM enzymes"/>
    <property type="match status" value="1"/>
</dbReference>
<organism evidence="13">
    <name type="scientific">Proteinivorax tanatarense</name>
    <dbReference type="NCBI Taxonomy" id="1260629"/>
    <lineage>
        <taxon>Bacteria</taxon>
        <taxon>Bacillati</taxon>
        <taxon>Bacillota</taxon>
        <taxon>Clostridia</taxon>
        <taxon>Eubacteriales</taxon>
        <taxon>Proteinivoracaceae</taxon>
        <taxon>Proteinivorax</taxon>
    </lineage>
</organism>
<dbReference type="NCBIfam" id="TIGR02491">
    <property type="entry name" value="NrdG"/>
    <property type="match status" value="1"/>
</dbReference>
<dbReference type="GO" id="GO:0043365">
    <property type="term" value="F:[formate-C-acetyltransferase]-activating enzyme activity"/>
    <property type="evidence" value="ECO:0007669"/>
    <property type="project" value="InterPro"/>
</dbReference>
<evidence type="ECO:0000256" key="12">
    <source>
        <dbReference type="PIRNR" id="PIRNR000368"/>
    </source>
</evidence>
<dbReference type="Gene3D" id="3.20.20.70">
    <property type="entry name" value="Aldolase class I"/>
    <property type="match status" value="1"/>
</dbReference>
<name>A0AAU7VLD1_9FIRM</name>
<keyword evidence="10" id="KW-0411">Iron-sulfur</keyword>
<comment type="similarity">
    <text evidence="3 12">Belongs to the organic radical-activating enzymes family.</text>
</comment>
<dbReference type="InterPro" id="IPR001989">
    <property type="entry name" value="Radical_activat_CS"/>
</dbReference>
<evidence type="ECO:0000256" key="10">
    <source>
        <dbReference type="ARBA" id="ARBA00023014"/>
    </source>
</evidence>
<evidence type="ECO:0000256" key="2">
    <source>
        <dbReference type="ARBA" id="ARBA00003852"/>
    </source>
</evidence>
<dbReference type="GO" id="GO:0004748">
    <property type="term" value="F:ribonucleoside-diphosphate reductase activity, thioredoxin disulfide as acceptor"/>
    <property type="evidence" value="ECO:0007669"/>
    <property type="project" value="TreeGrafter"/>
</dbReference>
<keyword evidence="6" id="KW-0949">S-adenosyl-L-methionine</keyword>
<evidence type="ECO:0000256" key="5">
    <source>
        <dbReference type="ARBA" id="ARBA00022485"/>
    </source>
</evidence>
<dbReference type="PROSITE" id="PS01087">
    <property type="entry name" value="RADICAL_ACTIVATING"/>
    <property type="match status" value="1"/>
</dbReference>
<dbReference type="PANTHER" id="PTHR30352:SF2">
    <property type="entry name" value="ANAEROBIC RIBONUCLEOSIDE-TRIPHOSPHATE REDUCTASE-ACTIVATING PROTEIN"/>
    <property type="match status" value="1"/>
</dbReference>
<sequence>MKLNIAGIIPESVVDAPGGISYTIFAQGCYHQCKGCHNPQTHSFKGGRLMTVDEVIKDTIKYPLSKVVTFSGGDPFYQPKEFALLSKKLKVKQYRLVAYTGFLFEQLLNDVEKKEFLVNLDLLIDGPFMEELKNVDLDFRGSSNQRIIDVQKSLSTDKICLHQLNT</sequence>
<dbReference type="InterPro" id="IPR012837">
    <property type="entry name" value="NrdG"/>
</dbReference>
<comment type="catalytic activity">
    <reaction evidence="11">
        <text>glycyl-[protein] + reduced [flavodoxin] + S-adenosyl-L-methionine = glycin-2-yl radical-[protein] + semiquinone [flavodoxin] + 5'-deoxyadenosine + L-methionine + H(+)</text>
        <dbReference type="Rhea" id="RHEA:61976"/>
        <dbReference type="Rhea" id="RHEA-COMP:10622"/>
        <dbReference type="Rhea" id="RHEA-COMP:14480"/>
        <dbReference type="Rhea" id="RHEA-COMP:15993"/>
        <dbReference type="Rhea" id="RHEA-COMP:15994"/>
        <dbReference type="ChEBI" id="CHEBI:15378"/>
        <dbReference type="ChEBI" id="CHEBI:17319"/>
        <dbReference type="ChEBI" id="CHEBI:29947"/>
        <dbReference type="ChEBI" id="CHEBI:32722"/>
        <dbReference type="ChEBI" id="CHEBI:57618"/>
        <dbReference type="ChEBI" id="CHEBI:57844"/>
        <dbReference type="ChEBI" id="CHEBI:59789"/>
        <dbReference type="ChEBI" id="CHEBI:140311"/>
    </reaction>
</comment>
<dbReference type="SFLD" id="SFLDG01063">
    <property type="entry name" value="activating_enzymes__group_1"/>
    <property type="match status" value="1"/>
</dbReference>
<dbReference type="EC" id="1.97.1.-" evidence="12"/>
<dbReference type="InterPro" id="IPR034457">
    <property type="entry name" value="Organic_radical-activating"/>
</dbReference>
<keyword evidence="9" id="KW-0408">Iron</keyword>
<protein>
    <recommendedName>
        <fullName evidence="4 12">Anaerobic ribonucleoside-triphosphate reductase-activating protein</fullName>
        <ecNumber evidence="12">1.97.1.-</ecNumber>
    </recommendedName>
</protein>
<dbReference type="SFLD" id="SFLDF00299">
    <property type="entry name" value="anaerobic_ribonucleoside-triph"/>
    <property type="match status" value="1"/>
</dbReference>
<dbReference type="SFLD" id="SFLDG01066">
    <property type="entry name" value="organic_radical-activating_enz"/>
    <property type="match status" value="1"/>
</dbReference>
<dbReference type="GO" id="GO:0046872">
    <property type="term" value="F:metal ion binding"/>
    <property type="evidence" value="ECO:0007669"/>
    <property type="project" value="UniProtKB-KW"/>
</dbReference>
<reference evidence="13" key="2">
    <citation type="submission" date="2024-06" db="EMBL/GenBank/DDBJ databases">
        <authorList>
            <person name="Petrova K.O."/>
            <person name="Toshchakov S.V."/>
            <person name="Boltjanskaja Y.V."/>
            <person name="Kevbrin V."/>
        </authorList>
    </citation>
    <scope>NUCLEOTIDE SEQUENCE</scope>
    <source>
        <strain evidence="13">Z-910T</strain>
    </source>
</reference>
<gene>
    <name evidence="13" type="primary">nrdG</name>
    <name evidence="13" type="ORF">PRVXT_000013</name>
</gene>
<accession>A0AAU7VLD1</accession>
<keyword evidence="5" id="KW-0004">4Fe-4S</keyword>
<evidence type="ECO:0000256" key="4">
    <source>
        <dbReference type="ARBA" id="ARBA00014281"/>
    </source>
</evidence>
<dbReference type="GO" id="GO:0051539">
    <property type="term" value="F:4 iron, 4 sulfur cluster binding"/>
    <property type="evidence" value="ECO:0007669"/>
    <property type="project" value="UniProtKB-KW"/>
</dbReference>
<evidence type="ECO:0000256" key="9">
    <source>
        <dbReference type="ARBA" id="ARBA00023004"/>
    </source>
</evidence>
<keyword evidence="7" id="KW-0479">Metal-binding</keyword>
<evidence type="ECO:0000256" key="1">
    <source>
        <dbReference type="ARBA" id="ARBA00001966"/>
    </source>
</evidence>
<evidence type="ECO:0000256" key="7">
    <source>
        <dbReference type="ARBA" id="ARBA00022723"/>
    </source>
</evidence>
<evidence type="ECO:0000256" key="3">
    <source>
        <dbReference type="ARBA" id="ARBA00009777"/>
    </source>
</evidence>
<dbReference type="RefSeq" id="WP_350343685.1">
    <property type="nucleotide sequence ID" value="NZ_CP158367.1"/>
</dbReference>
<dbReference type="PANTHER" id="PTHR30352">
    <property type="entry name" value="PYRUVATE FORMATE-LYASE-ACTIVATING ENZYME"/>
    <property type="match status" value="1"/>
</dbReference>
<proteinExistence type="inferred from homology"/>
<comment type="function">
    <text evidence="2 12">Activation of anaerobic ribonucleoside-triphosphate reductase under anaerobic conditions by generation of an organic free radical, using S-adenosylmethionine and reduced flavodoxin as cosubstrates to produce 5'-deoxy-adenosine.</text>
</comment>
<dbReference type="EMBL" id="CP158367">
    <property type="protein sequence ID" value="XBX74936.1"/>
    <property type="molecule type" value="Genomic_DNA"/>
</dbReference>
<dbReference type="AlphaFoldDB" id="A0AAU7VLD1"/>
<keyword evidence="8 12" id="KW-0560">Oxidoreductase</keyword>
<dbReference type="Pfam" id="PF13353">
    <property type="entry name" value="Fer4_12"/>
    <property type="match status" value="1"/>
</dbReference>
<dbReference type="SFLD" id="SFLDS00029">
    <property type="entry name" value="Radical_SAM"/>
    <property type="match status" value="1"/>
</dbReference>
<comment type="cofactor">
    <cofactor evidence="1">
        <name>[4Fe-4S] cluster</name>
        <dbReference type="ChEBI" id="CHEBI:49883"/>
    </cofactor>
</comment>